<gene>
    <name evidence="4" type="ORF">TWF679_008106</name>
</gene>
<dbReference type="InterPro" id="IPR036864">
    <property type="entry name" value="Zn2-C6_fun-type_DNA-bd_sf"/>
</dbReference>
<proteinExistence type="predicted"/>
<evidence type="ECO:0000259" key="3">
    <source>
        <dbReference type="PROSITE" id="PS50048"/>
    </source>
</evidence>
<dbReference type="SMART" id="SM00066">
    <property type="entry name" value="GAL4"/>
    <property type="match status" value="1"/>
</dbReference>
<dbReference type="Gene3D" id="4.10.240.10">
    <property type="entry name" value="Zn(2)-C6 fungal-type DNA-binding domain"/>
    <property type="match status" value="1"/>
</dbReference>
<protein>
    <recommendedName>
        <fullName evidence="3">Zn(2)-C6 fungal-type domain-containing protein</fullName>
    </recommendedName>
</protein>
<dbReference type="PANTHER" id="PTHR46910:SF5">
    <property type="entry name" value="ZN(II)2CYS6 TRANSCRIPTION FACTOR (EUROFUNG)"/>
    <property type="match status" value="1"/>
</dbReference>
<evidence type="ECO:0000313" key="5">
    <source>
        <dbReference type="Proteomes" id="UP000614610"/>
    </source>
</evidence>
<accession>A0A8H8VKN4</accession>
<name>A0A8H8VKN4_ORBOL</name>
<dbReference type="AlphaFoldDB" id="A0A8H8VKN4"/>
<feature type="domain" description="Zn(2)-C6 fungal-type" evidence="3">
    <location>
        <begin position="17"/>
        <end position="46"/>
    </location>
</feature>
<keyword evidence="2" id="KW-0539">Nucleus</keyword>
<dbReference type="PROSITE" id="PS50048">
    <property type="entry name" value="ZN2_CY6_FUNGAL_2"/>
    <property type="match status" value="1"/>
</dbReference>
<dbReference type="EMBL" id="WIWT01000005">
    <property type="protein sequence ID" value="KAF3221419.1"/>
    <property type="molecule type" value="Genomic_DNA"/>
</dbReference>
<keyword evidence="1" id="KW-0479">Metal-binding</keyword>
<dbReference type="SUPFAM" id="SSF57701">
    <property type="entry name" value="Zn2/Cys6 DNA-binding domain"/>
    <property type="match status" value="1"/>
</dbReference>
<reference evidence="4" key="1">
    <citation type="submission" date="2019-06" db="EMBL/GenBank/DDBJ databases">
        <authorList>
            <person name="Palmer J.M."/>
        </authorList>
    </citation>
    <scope>NUCLEOTIDE SEQUENCE</scope>
    <source>
        <strain evidence="4">TWF679</strain>
    </source>
</reference>
<dbReference type="InterPro" id="IPR001138">
    <property type="entry name" value="Zn2Cys6_DnaBD"/>
</dbReference>
<dbReference type="PANTHER" id="PTHR46910">
    <property type="entry name" value="TRANSCRIPTION FACTOR PDR1"/>
    <property type="match status" value="1"/>
</dbReference>
<dbReference type="GO" id="GO:0008270">
    <property type="term" value="F:zinc ion binding"/>
    <property type="evidence" value="ECO:0007669"/>
    <property type="project" value="InterPro"/>
</dbReference>
<dbReference type="InterPro" id="IPR007219">
    <property type="entry name" value="XnlR_reg_dom"/>
</dbReference>
<comment type="caution">
    <text evidence="4">The sequence shown here is derived from an EMBL/GenBank/DDBJ whole genome shotgun (WGS) entry which is preliminary data.</text>
</comment>
<evidence type="ECO:0000256" key="1">
    <source>
        <dbReference type="ARBA" id="ARBA00022723"/>
    </source>
</evidence>
<organism evidence="4 5">
    <name type="scientific">Orbilia oligospora</name>
    <name type="common">Nematode-trapping fungus</name>
    <name type="synonym">Arthrobotrys oligospora</name>
    <dbReference type="NCBI Taxonomy" id="2813651"/>
    <lineage>
        <taxon>Eukaryota</taxon>
        <taxon>Fungi</taxon>
        <taxon>Dikarya</taxon>
        <taxon>Ascomycota</taxon>
        <taxon>Pezizomycotina</taxon>
        <taxon>Orbiliomycetes</taxon>
        <taxon>Orbiliales</taxon>
        <taxon>Orbiliaceae</taxon>
        <taxon>Orbilia</taxon>
    </lineage>
</organism>
<dbReference type="Pfam" id="PF04082">
    <property type="entry name" value="Fungal_trans"/>
    <property type="match status" value="1"/>
</dbReference>
<dbReference type="SMART" id="SM00906">
    <property type="entry name" value="Fungal_trans"/>
    <property type="match status" value="1"/>
</dbReference>
<dbReference type="Pfam" id="PF00172">
    <property type="entry name" value="Zn_clus"/>
    <property type="match status" value="1"/>
</dbReference>
<dbReference type="CDD" id="cd00067">
    <property type="entry name" value="GAL4"/>
    <property type="match status" value="1"/>
</dbReference>
<dbReference type="GO" id="GO:0000981">
    <property type="term" value="F:DNA-binding transcription factor activity, RNA polymerase II-specific"/>
    <property type="evidence" value="ECO:0007669"/>
    <property type="project" value="InterPro"/>
</dbReference>
<evidence type="ECO:0000313" key="4">
    <source>
        <dbReference type="EMBL" id="KAF3221419.1"/>
    </source>
</evidence>
<dbReference type="CDD" id="cd12148">
    <property type="entry name" value="fungal_TF_MHR"/>
    <property type="match status" value="1"/>
</dbReference>
<dbReference type="PROSITE" id="PS00463">
    <property type="entry name" value="ZN2_CY6_FUNGAL_1"/>
    <property type="match status" value="1"/>
</dbReference>
<dbReference type="Proteomes" id="UP000614610">
    <property type="component" value="Unassembled WGS sequence"/>
</dbReference>
<dbReference type="GO" id="GO:0003677">
    <property type="term" value="F:DNA binding"/>
    <property type="evidence" value="ECO:0007669"/>
    <property type="project" value="InterPro"/>
</dbReference>
<dbReference type="InterPro" id="IPR050987">
    <property type="entry name" value="AtrR-like"/>
</dbReference>
<dbReference type="OrthoDB" id="103819at2759"/>
<evidence type="ECO:0000256" key="2">
    <source>
        <dbReference type="ARBA" id="ARBA00023242"/>
    </source>
</evidence>
<dbReference type="GO" id="GO:0006351">
    <property type="term" value="P:DNA-templated transcription"/>
    <property type="evidence" value="ECO:0007669"/>
    <property type="project" value="InterPro"/>
</dbReference>
<sequence>MSEASERPDGPGGLRKTCDQCRSRKVRCDRETPCSNCRITQRECSFTGALQKPRAARQRVLISHQYESKIDSFEARLTGIEGMLRELTTSLKRGGGTSTPHSENACRKLYFPTEDYNIGIFITVNTGLYYLFQDNTCSATEDFSDEECLKYQMMSRDNLETALANLPLLLPARKDMVEALVLSATYAVEVSKLSLAWQLNSAAAMICQTLGWHRLQGEDGTSDARITLFWFCYMLDKGLALRFGRTSVIQDWDVSATRHFDNTTLPTSWNLMIGLWINTGGILGEIYQNLYSPSALARDPNQRVETARLLVEKMERIWNDMVELSYSSGARDQDSLKKFSKDPHNQTTLDMVHKSGRVSHLANLTLIYRAIPSAPGLPSTFNAECIDAARGAFSCHFECMELIADNSVAMAGYLHWTILYSPFTPFIVLFCHVIETSNIKDLQLLDQFAESLQPALSISQAIEKLFRLCKLLHQIAALYVEAKGQQKQDSDMNMVGNDLDIYLSQLGFISQNHASENMNISATPGPGTAPIVGSGQELGDWFSGNRYILGLMEDDFLDIDPGMWSGI</sequence>